<evidence type="ECO:0000256" key="4">
    <source>
        <dbReference type="ARBA" id="ARBA00022989"/>
    </source>
</evidence>
<dbReference type="InterPro" id="IPR035965">
    <property type="entry name" value="PAS-like_dom_sf"/>
</dbReference>
<keyword evidence="4 8" id="KW-1133">Transmembrane helix</keyword>
<reference evidence="10 11" key="1">
    <citation type="submission" date="2024-03" db="EMBL/GenBank/DDBJ databases">
        <title>The Acrasis kona genome and developmental transcriptomes reveal deep origins of eukaryotic multicellular pathways.</title>
        <authorList>
            <person name="Sheikh S."/>
            <person name="Fu C.-J."/>
            <person name="Brown M.W."/>
            <person name="Baldauf S.L."/>
        </authorList>
    </citation>
    <scope>NUCLEOTIDE SEQUENCE [LARGE SCALE GENOMIC DNA]</scope>
    <source>
        <strain evidence="10 11">ATCC MYA-3509</strain>
    </source>
</reference>
<dbReference type="InterPro" id="IPR050401">
    <property type="entry name" value="Cyclic_nucleotide_synthase"/>
</dbReference>
<dbReference type="SUPFAM" id="SSF55785">
    <property type="entry name" value="PYP-like sensor domain (PAS domain)"/>
    <property type="match status" value="1"/>
</dbReference>
<dbReference type="GO" id="GO:0009190">
    <property type="term" value="P:cyclic nucleotide biosynthetic process"/>
    <property type="evidence" value="ECO:0007669"/>
    <property type="project" value="InterPro"/>
</dbReference>
<dbReference type="Pfam" id="PF13426">
    <property type="entry name" value="PAS_9"/>
    <property type="match status" value="1"/>
</dbReference>
<dbReference type="GO" id="GO:0000166">
    <property type="term" value="F:nucleotide binding"/>
    <property type="evidence" value="ECO:0007669"/>
    <property type="project" value="UniProtKB-KW"/>
</dbReference>
<feature type="region of interest" description="Disordered" evidence="7">
    <location>
        <begin position="391"/>
        <end position="410"/>
    </location>
</feature>
<keyword evidence="2 8" id="KW-0812">Transmembrane</keyword>
<dbReference type="Pfam" id="PF00211">
    <property type="entry name" value="Guanylate_cyc"/>
    <property type="match status" value="1"/>
</dbReference>
<dbReference type="GO" id="GO:0016829">
    <property type="term" value="F:lyase activity"/>
    <property type="evidence" value="ECO:0007669"/>
    <property type="project" value="UniProtKB-KW"/>
</dbReference>
<feature type="transmembrane region" description="Helical" evidence="8">
    <location>
        <begin position="31"/>
        <end position="60"/>
    </location>
</feature>
<feature type="domain" description="Guanylate cyclase" evidence="9">
    <location>
        <begin position="1139"/>
        <end position="1262"/>
    </location>
</feature>
<name>A0AAW2YXF5_9EUKA</name>
<dbReference type="InterPro" id="IPR057352">
    <property type="entry name" value="TPR_TmcB/C"/>
</dbReference>
<dbReference type="Gene3D" id="3.30.70.1230">
    <property type="entry name" value="Nucleotide cyclase"/>
    <property type="match status" value="1"/>
</dbReference>
<feature type="compositionally biased region" description="Polar residues" evidence="7">
    <location>
        <begin position="395"/>
        <end position="405"/>
    </location>
</feature>
<dbReference type="Proteomes" id="UP001431209">
    <property type="component" value="Unassembled WGS sequence"/>
</dbReference>
<dbReference type="NCBIfam" id="TIGR00229">
    <property type="entry name" value="sensory_box"/>
    <property type="match status" value="1"/>
</dbReference>
<sequence length="1369" mass="155007">MSGVGFARLFGYIPTLATSPGNPNNDQTTGLILGSFALFGIVSGFIVGFISMELYVWWLLRKTQRYGSHLSKSITVKQKDVDEMDVNTLDIALRLSIHQGEEYRTEIEKCVEVAALYGLESAQLCITRAIIATYVQRRAYGIATLMLKRANTFRPNILIKFIIFLRVKDLDEEIDEANTKKYIYKSIARGRKSQILMLQYVKLFWKAVVNVSSDGFTKEQYQKLSRLGHLAYSCERECDRIFTSLIESHPKDVGVLRAYAQYLERVKRDEYKAAVLYDEADEIEENENERAAVRRRLMAERELKASESTPTDPNPNNNLNPNNPNRLTREVQLSEVDIEMEEMPADTFQASRGPRSIVTDAPSIWSRKMSIQQPSLSGSRRRVDFMRGDFHGKMESSTSQNSDTNSEVRKQEAHRRQLLVKDHKWVIRVITGILPFLLIGFVIMAALVEEKHIRFLSTDYLLEACEMQSTTYGLLNDWRYYNLLDRTNPPARQRDLRDRMDIIQIKLQNSTRDMTDISYEGSTRRDVFFNQVNIVNVPSLDGTLNGTVNNMTLFDISQTIVRSLGDAEALPDSTFNTTTTNFGFMFLWLNQLTFESYYKNFCRTFWNDYISADSNKYAIISTIAAVGAFYHGIYFLLLLIPAMIILKRSRNRVIRVFEFVPKDVSGRIYRDLKMATKQDDKIHNLPWLTPIMLKLIVIISVIFLFELVCLAVVSYHSSLSVVCDKGASEIIYYVEDTLTNLYRINQLVQEILFPQPDLPLGLSDAIARVTIRTTTVRSSWNRARFGVGTINGKGLIGYSDYIDELINNGNCTVGLTIVSNYTLNATSGEMACMSLNELIDRLLTGSVSLINSANGMTQGDVLDRLSNNYYYARIGAEYLHNIALEYSRISQLSCSFPVDTFAIYGPLFVPIFLLFFPLVFYVNSYLSINHYIRNLLQPVPPETVSSVVQLDAFVNRFVTNFNKKMDSDGIKSRSLFSRKGDQKQAHAILEAANDGVILSNDRGVIMELNSSAKGMFGNLLESDVVGKNLGDLFVERQEMTNLLIDLTSIKRGLTKEFNGIKKNGEKFPCRVSTIFGKLGNANIIACFCTDVTVEHKQREYLSIEKLKNENLLLSILPAPVASRLKNGETNIADRIEDATCLFSDMVGFTKMSATMAASDLVKLLNEIVTLLDDRAEHNKIEKIKTIGDAYFCVGGLNGESNHPQNAVKFSIDALKAVRAVTGGRIDVRIGMHTGPIVAGVIGLTKFAYDCWGDTVNMASRMESTGIPGRVQISRSTFERVHDMFEFEERTDVNVKGKGIVNTYLLSMKHHLESPRYPNIEQTDFRRDTIFEEQVELRQGDEFNGVAVHVPTAHLEDDESDDDDDEEKDL</sequence>
<dbReference type="GO" id="GO:0035556">
    <property type="term" value="P:intracellular signal transduction"/>
    <property type="evidence" value="ECO:0007669"/>
    <property type="project" value="InterPro"/>
</dbReference>
<keyword evidence="3" id="KW-0547">Nucleotide-binding</keyword>
<dbReference type="PROSITE" id="PS50125">
    <property type="entry name" value="GUANYLATE_CYCLASE_2"/>
    <property type="match status" value="1"/>
</dbReference>
<feature type="transmembrane region" description="Helical" evidence="8">
    <location>
        <begin position="617"/>
        <end position="646"/>
    </location>
</feature>
<gene>
    <name evidence="10" type="ORF">AKO1_012706</name>
</gene>
<evidence type="ECO:0000256" key="5">
    <source>
        <dbReference type="ARBA" id="ARBA00023136"/>
    </source>
</evidence>
<evidence type="ECO:0000313" key="10">
    <source>
        <dbReference type="EMBL" id="KAL0481386.1"/>
    </source>
</evidence>
<comment type="caution">
    <text evidence="10">The sequence shown here is derived from an EMBL/GenBank/DDBJ whole genome shotgun (WGS) entry which is preliminary data.</text>
</comment>
<dbReference type="EMBL" id="JAOPGA020000762">
    <property type="protein sequence ID" value="KAL0481386.1"/>
    <property type="molecule type" value="Genomic_DNA"/>
</dbReference>
<accession>A0AAW2YXF5</accession>
<feature type="transmembrane region" description="Helical" evidence="8">
    <location>
        <begin position="691"/>
        <end position="715"/>
    </location>
</feature>
<evidence type="ECO:0000256" key="1">
    <source>
        <dbReference type="ARBA" id="ARBA00004370"/>
    </source>
</evidence>
<organism evidence="10 11">
    <name type="scientific">Acrasis kona</name>
    <dbReference type="NCBI Taxonomy" id="1008807"/>
    <lineage>
        <taxon>Eukaryota</taxon>
        <taxon>Discoba</taxon>
        <taxon>Heterolobosea</taxon>
        <taxon>Tetramitia</taxon>
        <taxon>Eutetramitia</taxon>
        <taxon>Acrasidae</taxon>
        <taxon>Acrasis</taxon>
    </lineage>
</organism>
<comment type="subcellular location">
    <subcellularLocation>
        <location evidence="1">Membrane</location>
    </subcellularLocation>
</comment>
<evidence type="ECO:0000256" key="6">
    <source>
        <dbReference type="ARBA" id="ARBA00023239"/>
    </source>
</evidence>
<evidence type="ECO:0000256" key="7">
    <source>
        <dbReference type="SAM" id="MobiDB-lite"/>
    </source>
</evidence>
<dbReference type="InterPro" id="IPR000014">
    <property type="entry name" value="PAS"/>
</dbReference>
<dbReference type="PANTHER" id="PTHR11920">
    <property type="entry name" value="GUANYLYL CYCLASE"/>
    <property type="match status" value="1"/>
</dbReference>
<proteinExistence type="predicted"/>
<protein>
    <submittedName>
        <fullName evidence="10">Adenylate cyclase</fullName>
    </submittedName>
</protein>
<dbReference type="SMART" id="SM00091">
    <property type="entry name" value="PAS"/>
    <property type="match status" value="1"/>
</dbReference>
<dbReference type="GO" id="GO:0016020">
    <property type="term" value="C:membrane"/>
    <property type="evidence" value="ECO:0007669"/>
    <property type="project" value="UniProtKB-SubCell"/>
</dbReference>
<dbReference type="PANTHER" id="PTHR11920:SF335">
    <property type="entry name" value="GUANYLATE CYCLASE"/>
    <property type="match status" value="1"/>
</dbReference>
<dbReference type="SUPFAM" id="SSF55073">
    <property type="entry name" value="Nucleotide cyclase"/>
    <property type="match status" value="1"/>
</dbReference>
<feature type="transmembrane region" description="Helical" evidence="8">
    <location>
        <begin position="901"/>
        <end position="923"/>
    </location>
</feature>
<dbReference type="InterPro" id="IPR029787">
    <property type="entry name" value="Nucleotide_cyclase"/>
</dbReference>
<dbReference type="Gene3D" id="3.30.450.20">
    <property type="entry name" value="PAS domain"/>
    <property type="match status" value="1"/>
</dbReference>
<dbReference type="Pfam" id="PF25474">
    <property type="entry name" value="TPR_TmcB"/>
    <property type="match status" value="1"/>
</dbReference>
<evidence type="ECO:0000256" key="8">
    <source>
        <dbReference type="SAM" id="Phobius"/>
    </source>
</evidence>
<keyword evidence="11" id="KW-1185">Reference proteome</keyword>
<feature type="compositionally biased region" description="Low complexity" evidence="7">
    <location>
        <begin position="314"/>
        <end position="325"/>
    </location>
</feature>
<dbReference type="InterPro" id="IPR001054">
    <property type="entry name" value="A/G_cyclase"/>
</dbReference>
<evidence type="ECO:0000256" key="3">
    <source>
        <dbReference type="ARBA" id="ARBA00022741"/>
    </source>
</evidence>
<dbReference type="CDD" id="cd00130">
    <property type="entry name" value="PAS"/>
    <property type="match status" value="1"/>
</dbReference>
<evidence type="ECO:0000259" key="9">
    <source>
        <dbReference type="PROSITE" id="PS50125"/>
    </source>
</evidence>
<evidence type="ECO:0000313" key="11">
    <source>
        <dbReference type="Proteomes" id="UP001431209"/>
    </source>
</evidence>
<dbReference type="CDD" id="cd07302">
    <property type="entry name" value="CHD"/>
    <property type="match status" value="1"/>
</dbReference>
<dbReference type="SMART" id="SM00044">
    <property type="entry name" value="CYCc"/>
    <property type="match status" value="1"/>
</dbReference>
<feature type="region of interest" description="Disordered" evidence="7">
    <location>
        <begin position="303"/>
        <end position="327"/>
    </location>
</feature>
<keyword evidence="5 8" id="KW-0472">Membrane</keyword>
<keyword evidence="6" id="KW-0456">Lyase</keyword>
<feature type="transmembrane region" description="Helical" evidence="8">
    <location>
        <begin position="425"/>
        <end position="448"/>
    </location>
</feature>
<evidence type="ECO:0000256" key="2">
    <source>
        <dbReference type="ARBA" id="ARBA00022692"/>
    </source>
</evidence>